<keyword evidence="2" id="KW-0732">Signal</keyword>
<dbReference type="EMBL" id="JACHYB010000001">
    <property type="protein sequence ID" value="MBB3187117.1"/>
    <property type="molecule type" value="Genomic_DNA"/>
</dbReference>
<feature type="signal peptide" evidence="2">
    <location>
        <begin position="1"/>
        <end position="20"/>
    </location>
</feature>
<evidence type="ECO:0000313" key="3">
    <source>
        <dbReference type="EMBL" id="MBB3187117.1"/>
    </source>
</evidence>
<reference evidence="3 4" key="1">
    <citation type="submission" date="2020-08" db="EMBL/GenBank/DDBJ databases">
        <title>Genomic Encyclopedia of Type Strains, Phase IV (KMG-IV): sequencing the most valuable type-strain genomes for metagenomic binning, comparative biology and taxonomic classification.</title>
        <authorList>
            <person name="Goeker M."/>
        </authorList>
    </citation>
    <scope>NUCLEOTIDE SEQUENCE [LARGE SCALE GENOMIC DNA]</scope>
    <source>
        <strain evidence="3 4">DSM 27471</strain>
    </source>
</reference>
<name>A0A7W5DQE1_9PORP</name>
<proteinExistence type="inferred from homology"/>
<dbReference type="RefSeq" id="WP_183412923.1">
    <property type="nucleotide sequence ID" value="NZ_JACHYB010000001.1"/>
</dbReference>
<protein>
    <recommendedName>
        <fullName evidence="1">Dipeptidase</fullName>
        <ecNumber evidence="1">3.4.-.-</ecNumber>
    </recommendedName>
</protein>
<dbReference type="GO" id="GO:0006508">
    <property type="term" value="P:proteolysis"/>
    <property type="evidence" value="ECO:0007669"/>
    <property type="project" value="UniProtKB-KW"/>
</dbReference>
<keyword evidence="1" id="KW-0645">Protease</keyword>
<comment type="similarity">
    <text evidence="1">Belongs to the peptidase C69 family.</text>
</comment>
<dbReference type="EC" id="3.4.-.-" evidence="1"/>
<evidence type="ECO:0000256" key="2">
    <source>
        <dbReference type="SAM" id="SignalP"/>
    </source>
</evidence>
<keyword evidence="1" id="KW-0224">Dipeptidase</keyword>
<dbReference type="InterPro" id="IPR005322">
    <property type="entry name" value="Peptidase_C69"/>
</dbReference>
<comment type="catalytic activity">
    <reaction evidence="1">
        <text>an L-aminoacyl-L-amino acid + H2O = 2 an L-alpha-amino acid</text>
        <dbReference type="Rhea" id="RHEA:48940"/>
        <dbReference type="ChEBI" id="CHEBI:15377"/>
        <dbReference type="ChEBI" id="CHEBI:59869"/>
        <dbReference type="ChEBI" id="CHEBI:77460"/>
    </reaction>
</comment>
<evidence type="ECO:0000256" key="1">
    <source>
        <dbReference type="RuleBase" id="RU364089"/>
    </source>
</evidence>
<dbReference type="GO" id="GO:0016805">
    <property type="term" value="F:dipeptidase activity"/>
    <property type="evidence" value="ECO:0007669"/>
    <property type="project" value="UniProtKB-KW"/>
</dbReference>
<keyword evidence="1" id="KW-0378">Hydrolase</keyword>
<keyword evidence="4" id="KW-1185">Reference proteome</keyword>
<dbReference type="GO" id="GO:0070004">
    <property type="term" value="F:cysteine-type exopeptidase activity"/>
    <property type="evidence" value="ECO:0007669"/>
    <property type="project" value="InterPro"/>
</dbReference>
<accession>A0A7W5DQE1</accession>
<dbReference type="AlphaFoldDB" id="A0A7W5DQE1"/>
<dbReference type="PANTHER" id="PTHR12994">
    <property type="entry name" value="SECERNIN"/>
    <property type="match status" value="1"/>
</dbReference>
<dbReference type="Pfam" id="PF03577">
    <property type="entry name" value="Peptidase_C69"/>
    <property type="match status" value="1"/>
</dbReference>
<organism evidence="3 4">
    <name type="scientific">Microbacter margulisiae</name>
    <dbReference type="NCBI Taxonomy" id="1350067"/>
    <lineage>
        <taxon>Bacteria</taxon>
        <taxon>Pseudomonadati</taxon>
        <taxon>Bacteroidota</taxon>
        <taxon>Bacteroidia</taxon>
        <taxon>Bacteroidales</taxon>
        <taxon>Porphyromonadaceae</taxon>
        <taxon>Microbacter</taxon>
    </lineage>
</organism>
<sequence length="553" mass="62828">MKKFFFLILLLTVIVSRPYACTNFLVGKDASATGAAYITYNADSYFLFGALYYRPAANYPKGAMMDIYDWDTGNYRGQIKQAEHTYSVVGNMNQYQVTIAETTFGGRPELVDTTAVLDYGSLMYIALQRSRTAREAIKVMASLVNEYGYGSEGESFSIGDPEEVWILEMIGKGPKNKGAVWVAERIPDDCVSAHANQARITTFPLDDPKNCLYAPDVISFARSKGYYNGTNKDFSFSDTYAPLDYVALRACEARVWSFFRKMDTTMNKYITYVKGETKERMPLWIKPSHKVTLHELMLDMRDRFEGTEFDITKGVGAGPFGSPLRCSPLVWTYNGKEYLHERPTATYQTGFTFVAEMRRWLPDPVGGILWFGVDDAACSEYVPMYCGINKVPECFSPTNGSLLKFSWTSAFWIFNWVSNMAYSKYCYMIQDINKEQSKWENKFTILTPAVDKAAAYLMETDTTAACDFLTEFSDDQAEAVTHAWKKLGEYLMVKYMDGNIKVEKDGKFVQNAAGIPPTIDRPGYPDDFKRQIIQANPDEFRVKTQAELDNRKQ</sequence>
<dbReference type="Gene3D" id="3.60.60.10">
    <property type="entry name" value="Penicillin V Acylase, Chain A"/>
    <property type="match status" value="1"/>
</dbReference>
<gene>
    <name evidence="3" type="ORF">FHX64_001280</name>
</gene>
<feature type="chain" id="PRO_5030674531" description="Dipeptidase" evidence="2">
    <location>
        <begin position="21"/>
        <end position="553"/>
    </location>
</feature>
<dbReference type="Proteomes" id="UP000544222">
    <property type="component" value="Unassembled WGS sequence"/>
</dbReference>
<comment type="caution">
    <text evidence="3">The sequence shown here is derived from an EMBL/GenBank/DDBJ whole genome shotgun (WGS) entry which is preliminary data.</text>
</comment>
<evidence type="ECO:0000313" key="4">
    <source>
        <dbReference type="Proteomes" id="UP000544222"/>
    </source>
</evidence>
<dbReference type="PANTHER" id="PTHR12994:SF17">
    <property type="entry name" value="LD30995P"/>
    <property type="match status" value="1"/>
</dbReference>